<sequence>PVQESSDPPIDQPPQSPSSPEPSGKNILNPQESLRKISMQCTSQPACDVTLGDTIDLDGGYIMHSSTLTRLQNCMVDSKENDKFDLEVKG</sequence>
<organism evidence="2 3">
    <name type="scientific">Pocillopora meandrina</name>
    <dbReference type="NCBI Taxonomy" id="46732"/>
    <lineage>
        <taxon>Eukaryota</taxon>
        <taxon>Metazoa</taxon>
        <taxon>Cnidaria</taxon>
        <taxon>Anthozoa</taxon>
        <taxon>Hexacorallia</taxon>
        <taxon>Scleractinia</taxon>
        <taxon>Astrocoeniina</taxon>
        <taxon>Pocilloporidae</taxon>
        <taxon>Pocillopora</taxon>
    </lineage>
</organism>
<comment type="caution">
    <text evidence="2">The sequence shown here is derived from an EMBL/GenBank/DDBJ whole genome shotgun (WGS) entry which is preliminary data.</text>
</comment>
<evidence type="ECO:0000313" key="2">
    <source>
        <dbReference type="EMBL" id="CAH3163644.1"/>
    </source>
</evidence>
<evidence type="ECO:0000256" key="1">
    <source>
        <dbReference type="SAM" id="MobiDB-lite"/>
    </source>
</evidence>
<keyword evidence="3" id="KW-1185">Reference proteome</keyword>
<evidence type="ECO:0000313" key="3">
    <source>
        <dbReference type="Proteomes" id="UP001159428"/>
    </source>
</evidence>
<dbReference type="AlphaFoldDB" id="A0AAU9Y208"/>
<feature type="compositionally biased region" description="Pro residues" evidence="1">
    <location>
        <begin position="10"/>
        <end position="20"/>
    </location>
</feature>
<feature type="region of interest" description="Disordered" evidence="1">
    <location>
        <begin position="1"/>
        <end position="28"/>
    </location>
</feature>
<protein>
    <submittedName>
        <fullName evidence="2">Uncharacterized protein</fullName>
    </submittedName>
</protein>
<dbReference type="Proteomes" id="UP001159428">
    <property type="component" value="Unassembled WGS sequence"/>
</dbReference>
<dbReference type="EMBL" id="CALNXJ010000094">
    <property type="protein sequence ID" value="CAH3163644.1"/>
    <property type="molecule type" value="Genomic_DNA"/>
</dbReference>
<proteinExistence type="predicted"/>
<name>A0AAU9Y208_9CNID</name>
<accession>A0AAU9Y208</accession>
<gene>
    <name evidence="2" type="ORF">PMEA_00035648</name>
</gene>
<feature type="non-terminal residue" evidence="2">
    <location>
        <position position="1"/>
    </location>
</feature>
<reference evidence="2 3" key="1">
    <citation type="submission" date="2022-05" db="EMBL/GenBank/DDBJ databases">
        <authorList>
            <consortium name="Genoscope - CEA"/>
            <person name="William W."/>
        </authorList>
    </citation>
    <scope>NUCLEOTIDE SEQUENCE [LARGE SCALE GENOMIC DNA]</scope>
</reference>